<accession>A0A1F6BTI6</accession>
<reference evidence="1 2" key="1">
    <citation type="journal article" date="2016" name="Nat. Commun.">
        <title>Thousands of microbial genomes shed light on interconnected biogeochemical processes in an aquifer system.</title>
        <authorList>
            <person name="Anantharaman K."/>
            <person name="Brown C.T."/>
            <person name="Hug L.A."/>
            <person name="Sharon I."/>
            <person name="Castelle C.J."/>
            <person name="Probst A.J."/>
            <person name="Thomas B.C."/>
            <person name="Singh A."/>
            <person name="Wilkins M.J."/>
            <person name="Karaoz U."/>
            <person name="Brodie E.L."/>
            <person name="Williams K.H."/>
            <person name="Hubbard S.S."/>
            <person name="Banfield J.F."/>
        </authorList>
    </citation>
    <scope>NUCLEOTIDE SEQUENCE [LARGE SCALE GENOMIC DNA]</scope>
</reference>
<proteinExistence type="predicted"/>
<evidence type="ECO:0000313" key="1">
    <source>
        <dbReference type="EMBL" id="OGG40244.1"/>
    </source>
</evidence>
<dbReference type="AlphaFoldDB" id="A0A1F6BTI6"/>
<dbReference type="EMBL" id="MFKN01000035">
    <property type="protein sequence ID" value="OGG40244.1"/>
    <property type="molecule type" value="Genomic_DNA"/>
</dbReference>
<evidence type="ECO:0000313" key="2">
    <source>
        <dbReference type="Proteomes" id="UP000179014"/>
    </source>
</evidence>
<gene>
    <name evidence="1" type="ORF">A2118_03755</name>
</gene>
<name>A0A1F6BTI6_9BACT</name>
<sequence length="212" mass="24467">MADNNKEIIVALKSYPTKSYESLDLDRLAVYALCVLDQKKIPMYFDYAAVALFKLFPGKFSMENFSQYPDTNRINKTLRRLTDQKRKNWATGTVENGFSLNELGREVGKQIAQILSSPNQQMVPKTPTRSRGRSVIEETKEVKSSEAFKAWQAGEEINNYQFLDFLKATPYVPGHLLAQHLMRLKDSATTTKDKEVLEFLEWLENRFKNLLD</sequence>
<organism evidence="1 2">
    <name type="scientific">Candidatus Kaiserbacteria bacterium GWA2_50_9</name>
    <dbReference type="NCBI Taxonomy" id="1798474"/>
    <lineage>
        <taxon>Bacteria</taxon>
        <taxon>Candidatus Kaiseribacteriota</taxon>
    </lineage>
</organism>
<dbReference type="STRING" id="1798474.A2118_03755"/>
<dbReference type="Proteomes" id="UP000179014">
    <property type="component" value="Unassembled WGS sequence"/>
</dbReference>
<protein>
    <submittedName>
        <fullName evidence="1">Uncharacterized protein</fullName>
    </submittedName>
</protein>
<comment type="caution">
    <text evidence="1">The sequence shown here is derived from an EMBL/GenBank/DDBJ whole genome shotgun (WGS) entry which is preliminary data.</text>
</comment>